<name>A0ABD3N085_9STRA</name>
<proteinExistence type="predicted"/>
<dbReference type="Pfam" id="PF07209">
    <property type="entry name" value="DUF1415"/>
    <property type="match status" value="1"/>
</dbReference>
<feature type="region of interest" description="Disordered" evidence="1">
    <location>
        <begin position="561"/>
        <end position="581"/>
    </location>
</feature>
<evidence type="ECO:0000256" key="1">
    <source>
        <dbReference type="SAM" id="MobiDB-lite"/>
    </source>
</evidence>
<protein>
    <submittedName>
        <fullName evidence="3">Uncharacterized protein</fullName>
    </submittedName>
</protein>
<gene>
    <name evidence="3" type="ORF">ACHAWU_004140</name>
</gene>
<feature type="signal peptide" evidence="2">
    <location>
        <begin position="1"/>
        <end position="23"/>
    </location>
</feature>
<comment type="caution">
    <text evidence="3">The sequence shown here is derived from an EMBL/GenBank/DDBJ whole genome shotgun (WGS) entry which is preliminary data.</text>
</comment>
<keyword evidence="4" id="KW-1185">Reference proteome</keyword>
<keyword evidence="2" id="KW-0732">Signal</keyword>
<dbReference type="AlphaFoldDB" id="A0ABD3N085"/>
<sequence>MNSLSLSLSIVLLLNAAIIYCDGLSLFQRQQQQLRQSRHCRHDVASSSSSSSSLSTTARRYKTIGHGTTIRPQLQLQASPSLSGGGDSQPSQAQVDNATTLPQLMKSLWALISYASKNMYRGESATILYPQMSSNKLSNPKFLSTLMAHLDACKDVCDNFGVNTVLVPHSDDNNNNMVQGFTVNSYRNPHGTAGTFMQDSGSDMIFAPDPFWDEDEEWDFSGMDDDDDDNDNDSTLASNKGKESESQLESTTPLIPEDDDVIIQLSKQWVDKMMADLALCPFTQSSTRSGIPLGPVRYHIDRVSTFEDAYMAYWAEVCQIENVNESEISTTLHILPQFCMNTVELFEQWADTLTGTLEALDVENLLQLIFFHPNWMFRDGGRDRSTDDGGGMAAHYARRSPWPMVNILRTKQVRVAQRGIPTGLVYQQNEKTLSRIGTDKLERMLRLRDWSEVAGMKVDRKDMEALRVANDLQVHGAVKEEDTTFVFDSTPAANKVDRSRIDGGDMVNVILQALEIRLGKRDNKGAAGSPLNGAQTSAAMMASDFLLEELDRVAAEYPHDERAPVLDVRDDSSQSRPSSALASGGYAAAYGFDVNDYDDDEDSDVAIGNLQFGSGRELEDAEMSALFGMGGIRMGSED</sequence>
<dbReference type="EMBL" id="JALLBG020000088">
    <property type="protein sequence ID" value="KAL3766140.1"/>
    <property type="molecule type" value="Genomic_DNA"/>
</dbReference>
<feature type="compositionally biased region" description="Basic and acidic residues" evidence="1">
    <location>
        <begin position="561"/>
        <end position="573"/>
    </location>
</feature>
<feature type="region of interest" description="Disordered" evidence="1">
    <location>
        <begin position="217"/>
        <end position="255"/>
    </location>
</feature>
<reference evidence="3 4" key="1">
    <citation type="submission" date="2024-10" db="EMBL/GenBank/DDBJ databases">
        <title>Updated reference genomes for cyclostephanoid diatoms.</title>
        <authorList>
            <person name="Roberts W.R."/>
            <person name="Alverson A.J."/>
        </authorList>
    </citation>
    <scope>NUCLEOTIDE SEQUENCE [LARGE SCALE GENOMIC DNA]</scope>
    <source>
        <strain evidence="3 4">AJA232-27</strain>
    </source>
</reference>
<dbReference type="InterPro" id="IPR009858">
    <property type="entry name" value="DUF1415"/>
</dbReference>
<accession>A0ABD3N085</accession>
<dbReference type="Proteomes" id="UP001530293">
    <property type="component" value="Unassembled WGS sequence"/>
</dbReference>
<evidence type="ECO:0000313" key="3">
    <source>
        <dbReference type="EMBL" id="KAL3766140.1"/>
    </source>
</evidence>
<evidence type="ECO:0000256" key="2">
    <source>
        <dbReference type="SAM" id="SignalP"/>
    </source>
</evidence>
<evidence type="ECO:0000313" key="4">
    <source>
        <dbReference type="Proteomes" id="UP001530293"/>
    </source>
</evidence>
<feature type="chain" id="PRO_5044890604" evidence="2">
    <location>
        <begin position="24"/>
        <end position="638"/>
    </location>
</feature>
<organism evidence="3 4">
    <name type="scientific">Discostella pseudostelligera</name>
    <dbReference type="NCBI Taxonomy" id="259834"/>
    <lineage>
        <taxon>Eukaryota</taxon>
        <taxon>Sar</taxon>
        <taxon>Stramenopiles</taxon>
        <taxon>Ochrophyta</taxon>
        <taxon>Bacillariophyta</taxon>
        <taxon>Coscinodiscophyceae</taxon>
        <taxon>Thalassiosirophycidae</taxon>
        <taxon>Stephanodiscales</taxon>
        <taxon>Stephanodiscaceae</taxon>
        <taxon>Discostella</taxon>
    </lineage>
</organism>
<feature type="compositionally biased region" description="Acidic residues" evidence="1">
    <location>
        <begin position="217"/>
        <end position="232"/>
    </location>
</feature>